<comment type="caution">
    <text evidence="3">The sequence shown here is derived from an EMBL/GenBank/DDBJ whole genome shotgun (WGS) entry which is preliminary data.</text>
</comment>
<dbReference type="InterPro" id="IPR029006">
    <property type="entry name" value="ADF-H/Gelsolin-like_dom_sf"/>
</dbReference>
<dbReference type="GO" id="GO:0030425">
    <property type="term" value="C:dendrite"/>
    <property type="evidence" value="ECO:0007669"/>
    <property type="project" value="TreeGrafter"/>
</dbReference>
<feature type="domain" description="ADF-H" evidence="2">
    <location>
        <begin position="1"/>
        <end position="89"/>
    </location>
</feature>
<dbReference type="AlphaFoldDB" id="A0A1Y3AL11"/>
<evidence type="ECO:0000313" key="3">
    <source>
        <dbReference type="EMBL" id="OTF69150.1"/>
    </source>
</evidence>
<name>A0A1Y3AL11_EURMA</name>
<dbReference type="PANTHER" id="PTHR10829">
    <property type="entry name" value="CORTACTIN AND DREBRIN"/>
    <property type="match status" value="1"/>
</dbReference>
<feature type="non-terminal residue" evidence="3">
    <location>
        <position position="193"/>
    </location>
</feature>
<dbReference type="Pfam" id="PF00241">
    <property type="entry name" value="Cofilin_ADF"/>
    <property type="match status" value="1"/>
</dbReference>
<feature type="compositionally biased region" description="Low complexity" evidence="1">
    <location>
        <begin position="107"/>
        <end position="116"/>
    </location>
</feature>
<dbReference type="GO" id="GO:0014069">
    <property type="term" value="C:postsynaptic density"/>
    <property type="evidence" value="ECO:0007669"/>
    <property type="project" value="TreeGrafter"/>
</dbReference>
<dbReference type="PROSITE" id="PS51263">
    <property type="entry name" value="ADF_H"/>
    <property type="match status" value="1"/>
</dbReference>
<feature type="compositionally biased region" description="Basic and acidic residues" evidence="1">
    <location>
        <begin position="169"/>
        <end position="187"/>
    </location>
</feature>
<reference evidence="3 4" key="1">
    <citation type="submission" date="2017-03" db="EMBL/GenBank/DDBJ databases">
        <title>Genome Survey of Euroglyphus maynei.</title>
        <authorList>
            <person name="Arlian L.G."/>
            <person name="Morgan M.S."/>
            <person name="Rider S.D."/>
        </authorList>
    </citation>
    <scope>NUCLEOTIDE SEQUENCE [LARGE SCALE GENOMIC DNA]</scope>
    <source>
        <strain evidence="3">Arlian Lab</strain>
        <tissue evidence="3">Whole body</tissue>
    </source>
</reference>
<feature type="non-terminal residue" evidence="3">
    <location>
        <position position="1"/>
    </location>
</feature>
<dbReference type="GO" id="GO:0045773">
    <property type="term" value="P:positive regulation of axon extension"/>
    <property type="evidence" value="ECO:0007669"/>
    <property type="project" value="TreeGrafter"/>
</dbReference>
<dbReference type="Proteomes" id="UP000194236">
    <property type="component" value="Unassembled WGS sequence"/>
</dbReference>
<accession>A0A1Y3AL11</accession>
<dbReference type="GO" id="GO:0098974">
    <property type="term" value="P:postsynaptic actin cytoskeleton organization"/>
    <property type="evidence" value="ECO:0007669"/>
    <property type="project" value="TreeGrafter"/>
</dbReference>
<protein>
    <submittedName>
        <fullName evidence="3">Drebrin-like protein B-like protein</fullName>
    </submittedName>
</protein>
<dbReference type="GO" id="GO:0045211">
    <property type="term" value="C:postsynaptic membrane"/>
    <property type="evidence" value="ECO:0007669"/>
    <property type="project" value="TreeGrafter"/>
</dbReference>
<dbReference type="GO" id="GO:0048812">
    <property type="term" value="P:neuron projection morphogenesis"/>
    <property type="evidence" value="ECO:0007669"/>
    <property type="project" value="TreeGrafter"/>
</dbReference>
<dbReference type="GO" id="GO:0030027">
    <property type="term" value="C:lamellipodium"/>
    <property type="evidence" value="ECO:0007669"/>
    <property type="project" value="TreeGrafter"/>
</dbReference>
<evidence type="ECO:0000313" key="4">
    <source>
        <dbReference type="Proteomes" id="UP000194236"/>
    </source>
</evidence>
<dbReference type="GO" id="GO:0030833">
    <property type="term" value="P:regulation of actin filament polymerization"/>
    <property type="evidence" value="ECO:0007669"/>
    <property type="project" value="TreeGrafter"/>
</dbReference>
<sequence length="193" mass="22474">KGDTGLEELQNEFSHSKILYAFCEVKDDSLNLRRYLLINWQGECAPLQRKGVCMNHFADVCSFFKDANIVLNARHEEDVEPDVLMQHVNKLASRIRIDKHTNGGGTTSNVTTTNGNHNHDHHYDNEESKPVGTNYQRTVAQREISQKERERFWHQQKLEEEQRLKEEKLKQTANRFDPKAELQRNCHETTNSG</sequence>
<dbReference type="GO" id="GO:0005884">
    <property type="term" value="C:actin filament"/>
    <property type="evidence" value="ECO:0007669"/>
    <property type="project" value="TreeGrafter"/>
</dbReference>
<dbReference type="GO" id="GO:0030864">
    <property type="term" value="C:cortical actin cytoskeleton"/>
    <property type="evidence" value="ECO:0007669"/>
    <property type="project" value="TreeGrafter"/>
</dbReference>
<evidence type="ECO:0000259" key="2">
    <source>
        <dbReference type="PROSITE" id="PS51263"/>
    </source>
</evidence>
<dbReference type="Gene3D" id="3.40.20.10">
    <property type="entry name" value="Severin"/>
    <property type="match status" value="1"/>
</dbReference>
<feature type="compositionally biased region" description="Basic and acidic residues" evidence="1">
    <location>
        <begin position="117"/>
        <end position="129"/>
    </location>
</feature>
<organism evidence="3 4">
    <name type="scientific">Euroglyphus maynei</name>
    <name type="common">Mayne's house dust mite</name>
    <dbReference type="NCBI Taxonomy" id="6958"/>
    <lineage>
        <taxon>Eukaryota</taxon>
        <taxon>Metazoa</taxon>
        <taxon>Ecdysozoa</taxon>
        <taxon>Arthropoda</taxon>
        <taxon>Chelicerata</taxon>
        <taxon>Arachnida</taxon>
        <taxon>Acari</taxon>
        <taxon>Acariformes</taxon>
        <taxon>Sarcoptiformes</taxon>
        <taxon>Astigmata</taxon>
        <taxon>Psoroptidia</taxon>
        <taxon>Analgoidea</taxon>
        <taxon>Pyroglyphidae</taxon>
        <taxon>Pyroglyphinae</taxon>
        <taxon>Euroglyphus</taxon>
    </lineage>
</organism>
<dbReference type="GO" id="GO:0030427">
    <property type="term" value="C:site of polarized growth"/>
    <property type="evidence" value="ECO:0007669"/>
    <property type="project" value="TreeGrafter"/>
</dbReference>
<gene>
    <name evidence="3" type="ORF">BLA29_010710</name>
</gene>
<dbReference type="SUPFAM" id="SSF55753">
    <property type="entry name" value="Actin depolymerizing proteins"/>
    <property type="match status" value="1"/>
</dbReference>
<keyword evidence="4" id="KW-1185">Reference proteome</keyword>
<feature type="region of interest" description="Disordered" evidence="1">
    <location>
        <begin position="99"/>
        <end position="130"/>
    </location>
</feature>
<dbReference type="EMBL" id="MUJZ01071990">
    <property type="protein sequence ID" value="OTF69150.1"/>
    <property type="molecule type" value="Genomic_DNA"/>
</dbReference>
<evidence type="ECO:0000256" key="1">
    <source>
        <dbReference type="SAM" id="MobiDB-lite"/>
    </source>
</evidence>
<proteinExistence type="predicted"/>
<dbReference type="InterPro" id="IPR002108">
    <property type="entry name" value="ADF-H"/>
</dbReference>
<feature type="region of interest" description="Disordered" evidence="1">
    <location>
        <begin position="169"/>
        <end position="193"/>
    </location>
</feature>
<dbReference type="OrthoDB" id="5971719at2759"/>
<dbReference type="GO" id="GO:0051015">
    <property type="term" value="F:actin filament binding"/>
    <property type="evidence" value="ECO:0007669"/>
    <property type="project" value="TreeGrafter"/>
</dbReference>
<dbReference type="PANTHER" id="PTHR10829:SF25">
    <property type="entry name" value="DREBRIN-LIKE PROTEIN"/>
    <property type="match status" value="1"/>
</dbReference>